<dbReference type="EMBL" id="CM029051">
    <property type="protein sequence ID" value="KAG2562485.1"/>
    <property type="molecule type" value="Genomic_DNA"/>
</dbReference>
<evidence type="ECO:0000256" key="1">
    <source>
        <dbReference type="SAM" id="MobiDB-lite"/>
    </source>
</evidence>
<name>A0A8T0PN10_PANVG</name>
<evidence type="ECO:0000313" key="3">
    <source>
        <dbReference type="Proteomes" id="UP000823388"/>
    </source>
</evidence>
<dbReference type="AlphaFoldDB" id="A0A8T0PN10"/>
<feature type="region of interest" description="Disordered" evidence="1">
    <location>
        <begin position="52"/>
        <end position="78"/>
    </location>
</feature>
<accession>A0A8T0PN10</accession>
<comment type="caution">
    <text evidence="2">The sequence shown here is derived from an EMBL/GenBank/DDBJ whole genome shotgun (WGS) entry which is preliminary data.</text>
</comment>
<organism evidence="2 3">
    <name type="scientific">Panicum virgatum</name>
    <name type="common">Blackwell switchgrass</name>
    <dbReference type="NCBI Taxonomy" id="38727"/>
    <lineage>
        <taxon>Eukaryota</taxon>
        <taxon>Viridiplantae</taxon>
        <taxon>Streptophyta</taxon>
        <taxon>Embryophyta</taxon>
        <taxon>Tracheophyta</taxon>
        <taxon>Spermatophyta</taxon>
        <taxon>Magnoliopsida</taxon>
        <taxon>Liliopsida</taxon>
        <taxon>Poales</taxon>
        <taxon>Poaceae</taxon>
        <taxon>PACMAD clade</taxon>
        <taxon>Panicoideae</taxon>
        <taxon>Panicodae</taxon>
        <taxon>Paniceae</taxon>
        <taxon>Panicinae</taxon>
        <taxon>Panicum</taxon>
        <taxon>Panicum sect. Hiantes</taxon>
    </lineage>
</organism>
<sequence length="208" mass="22587">MSLLDDEDESDEEVEADVAKALGLDAARGAARKFGTELPKVGASVSLPEVSVSAPVEGEDTVKADRSPRVSPPLEGHNTQHFSELVDIVKWMIELRGITGGLGAHGASASATSSSQAMTLPMEFENFDVEEFQRGLSMYSTEYLGRITTSLCLKALLASRATVQGAKKDEAHRLDHSIEILRLAEENKKLQEEKGIMEILRGLFSEQD</sequence>
<protein>
    <submittedName>
        <fullName evidence="2">Uncharacterized protein</fullName>
    </submittedName>
</protein>
<dbReference type="Proteomes" id="UP000823388">
    <property type="component" value="Chromosome 8K"/>
</dbReference>
<evidence type="ECO:0000313" key="2">
    <source>
        <dbReference type="EMBL" id="KAG2562485.1"/>
    </source>
</evidence>
<reference evidence="2" key="1">
    <citation type="submission" date="2020-05" db="EMBL/GenBank/DDBJ databases">
        <title>WGS assembly of Panicum virgatum.</title>
        <authorList>
            <person name="Lovell J.T."/>
            <person name="Jenkins J."/>
            <person name="Shu S."/>
            <person name="Juenger T.E."/>
            <person name="Schmutz J."/>
        </authorList>
    </citation>
    <scope>NUCLEOTIDE SEQUENCE</scope>
    <source>
        <strain evidence="2">AP13</strain>
    </source>
</reference>
<keyword evidence="3" id="KW-1185">Reference proteome</keyword>
<gene>
    <name evidence="2" type="ORF">PVAP13_8KG234704</name>
</gene>
<proteinExistence type="predicted"/>